<dbReference type="Pfam" id="PF07589">
    <property type="entry name" value="PEP-CTERM"/>
    <property type="match status" value="1"/>
</dbReference>
<organism evidence="3 4">
    <name type="scientific">Bowmanella denitrificans</name>
    <dbReference type="NCBI Taxonomy" id="366582"/>
    <lineage>
        <taxon>Bacteria</taxon>
        <taxon>Pseudomonadati</taxon>
        <taxon>Pseudomonadota</taxon>
        <taxon>Gammaproteobacteria</taxon>
        <taxon>Alteromonadales</taxon>
        <taxon>Alteromonadaceae</taxon>
        <taxon>Bowmanella</taxon>
    </lineage>
</organism>
<keyword evidence="4" id="KW-1185">Reference proteome</keyword>
<evidence type="ECO:0000256" key="1">
    <source>
        <dbReference type="SAM" id="SignalP"/>
    </source>
</evidence>
<evidence type="ECO:0000313" key="3">
    <source>
        <dbReference type="EMBL" id="GAA0347658.1"/>
    </source>
</evidence>
<dbReference type="NCBIfam" id="TIGR02595">
    <property type="entry name" value="PEP_CTERM"/>
    <property type="match status" value="1"/>
</dbReference>
<keyword evidence="1" id="KW-0732">Signal</keyword>
<comment type="caution">
    <text evidence="3">The sequence shown here is derived from an EMBL/GenBank/DDBJ whole genome shotgun (WGS) entry which is preliminary data.</text>
</comment>
<protein>
    <recommendedName>
        <fullName evidence="2">Ice-binding protein C-terminal domain-containing protein</fullName>
    </recommendedName>
</protein>
<sequence>MIKRLYKAGWLSALLLTNAAHAAIINIDFTAHGQEATRATEIWNAVTFNQSRYGLTAENGSVYELGLHLSGGLSSLYQSNLSDPLFDTGIQSSDASTPTEFYILGDVMEQMNNYRLRIFGTEDMEFGFKHQYGENPYGFHVGNSTYHPTLLGDGMAVVDIASRTSVYLSELNAPLPQLGFKFQLFAGSISGISIEGDFGEPRSQAVPEPTPIALLLAGLGLLGLARIRLNKQKP</sequence>
<reference evidence="3 4" key="1">
    <citation type="journal article" date="2019" name="Int. J. Syst. Evol. Microbiol.">
        <title>The Global Catalogue of Microorganisms (GCM) 10K type strain sequencing project: providing services to taxonomists for standard genome sequencing and annotation.</title>
        <authorList>
            <consortium name="The Broad Institute Genomics Platform"/>
            <consortium name="The Broad Institute Genome Sequencing Center for Infectious Disease"/>
            <person name="Wu L."/>
            <person name="Ma J."/>
        </authorList>
    </citation>
    <scope>NUCLEOTIDE SEQUENCE [LARGE SCALE GENOMIC DNA]</scope>
    <source>
        <strain evidence="3 4">JCM 13378</strain>
    </source>
</reference>
<dbReference type="RefSeq" id="WP_343842506.1">
    <property type="nucleotide sequence ID" value="NZ_BAAAEI010000006.1"/>
</dbReference>
<feature type="domain" description="Ice-binding protein C-terminal" evidence="2">
    <location>
        <begin position="205"/>
        <end position="226"/>
    </location>
</feature>
<accession>A0ABN0WVA2</accession>
<dbReference type="Proteomes" id="UP001501757">
    <property type="component" value="Unassembled WGS sequence"/>
</dbReference>
<proteinExistence type="predicted"/>
<dbReference type="EMBL" id="BAAAEI010000006">
    <property type="protein sequence ID" value="GAA0347658.1"/>
    <property type="molecule type" value="Genomic_DNA"/>
</dbReference>
<dbReference type="InterPro" id="IPR013424">
    <property type="entry name" value="Ice-binding_C"/>
</dbReference>
<evidence type="ECO:0000313" key="4">
    <source>
        <dbReference type="Proteomes" id="UP001501757"/>
    </source>
</evidence>
<evidence type="ECO:0000259" key="2">
    <source>
        <dbReference type="Pfam" id="PF07589"/>
    </source>
</evidence>
<feature type="signal peptide" evidence="1">
    <location>
        <begin position="1"/>
        <end position="22"/>
    </location>
</feature>
<name>A0ABN0WVA2_9ALTE</name>
<feature type="chain" id="PRO_5046097407" description="Ice-binding protein C-terminal domain-containing protein" evidence="1">
    <location>
        <begin position="23"/>
        <end position="234"/>
    </location>
</feature>
<gene>
    <name evidence="3" type="ORF">GCM10009092_10040</name>
</gene>